<feature type="domain" description="Sporulation stage II protein D amidase enhancer LytB N-terminal" evidence="1">
    <location>
        <begin position="67"/>
        <end position="173"/>
    </location>
</feature>
<dbReference type="STRING" id="1246626.BleG1_3706"/>
<dbReference type="InterPro" id="IPR014225">
    <property type="entry name" value="Spore_II_D_firmicutes"/>
</dbReference>
<dbReference type="eggNOG" id="COG2385">
    <property type="taxonomic scope" value="Bacteria"/>
</dbReference>
<reference evidence="2 3" key="1">
    <citation type="journal article" date="2014" name="Gene">
        <title>A comparative genomic analysis of the alkalitolerant soil bacterium Bacillus lehensis G1.</title>
        <authorList>
            <person name="Noor Y.M."/>
            <person name="Samsulrizal N.H."/>
            <person name="Jema'on N.A."/>
            <person name="Low K.O."/>
            <person name="Ramli A.N."/>
            <person name="Alias N.I."/>
            <person name="Damis S.I."/>
            <person name="Fuzi S.F."/>
            <person name="Isa M.N."/>
            <person name="Murad A.M."/>
            <person name="Raih M.F."/>
            <person name="Bakar F.D."/>
            <person name="Najimudin N."/>
            <person name="Mahadi N.M."/>
            <person name="Illias R.M."/>
        </authorList>
    </citation>
    <scope>NUCLEOTIDE SEQUENCE [LARGE SCALE GENOMIC DNA]</scope>
    <source>
        <strain evidence="2 3">G1</strain>
    </source>
</reference>
<dbReference type="Proteomes" id="UP000027142">
    <property type="component" value="Chromosome"/>
</dbReference>
<protein>
    <submittedName>
        <fullName evidence="2">Stage II sporulation protein D</fullName>
    </submittedName>
</protein>
<evidence type="ECO:0000259" key="1">
    <source>
        <dbReference type="Pfam" id="PF08486"/>
    </source>
</evidence>
<accession>A0A060M6Q4</accession>
<dbReference type="InterPro" id="IPR051922">
    <property type="entry name" value="Bact_Sporulation_Assoc"/>
</dbReference>
<name>A0A060M6Q4_9BACI</name>
<dbReference type="PANTHER" id="PTHR30032:SF4">
    <property type="entry name" value="AMIDASE ENHANCER"/>
    <property type="match status" value="1"/>
</dbReference>
<dbReference type="Pfam" id="PF08486">
    <property type="entry name" value="SpoIID"/>
    <property type="match status" value="1"/>
</dbReference>
<dbReference type="EMBL" id="CP003923">
    <property type="protein sequence ID" value="AIC96253.1"/>
    <property type="molecule type" value="Genomic_DNA"/>
</dbReference>
<gene>
    <name evidence="2" type="ORF">BleG1_3706</name>
</gene>
<proteinExistence type="predicted"/>
<dbReference type="PANTHER" id="PTHR30032">
    <property type="entry name" value="N-ACETYLMURAMOYL-L-ALANINE AMIDASE-RELATED"/>
    <property type="match status" value="1"/>
</dbReference>
<dbReference type="GO" id="GO:0030435">
    <property type="term" value="P:sporulation resulting in formation of a cellular spore"/>
    <property type="evidence" value="ECO:0007669"/>
    <property type="project" value="InterPro"/>
</dbReference>
<dbReference type="InterPro" id="IPR013486">
    <property type="entry name" value="SpoIID/LytB"/>
</dbReference>
<dbReference type="NCBIfam" id="TIGR02669">
    <property type="entry name" value="SpoIID_LytB"/>
    <property type="match status" value="1"/>
</dbReference>
<dbReference type="InterPro" id="IPR013693">
    <property type="entry name" value="SpoIID/LytB_N"/>
</dbReference>
<dbReference type="GO" id="GO:0030288">
    <property type="term" value="C:outer membrane-bounded periplasmic space"/>
    <property type="evidence" value="ECO:0007669"/>
    <property type="project" value="TreeGrafter"/>
</dbReference>
<dbReference type="PATRIC" id="fig|1246626.3.peg.3700"/>
<sequence>MKQIFIPAILLIVVILLIPAAMVSVNGSNQSAQEPFKIAPLEKTSQASEPSVQSEVVKQEETIDVYRTQKEDVETVSLTEYVIGVVASEMPVEYELEALKAQSLAAQTYLMAQKNVADESRNVPEGALVTDTVTHQVYQNKEELKKKWGENFDANWAKVEKAVLATTGEVIIYNEQPITAAFFSTSNGYTENSEDYWAQEIPYLKSVESPWDQDSPRFDEEMTLTIDEFEEKLDVTLKGDGSIGEIQSRTEGGRVEVVQIADKQFTGRDIREALNLDSSDFSWYINGNTVVIQTKGWGHGVGMSQFGANGMAKEGKTYKEIVSHYYSGVSIETMEQIEG</sequence>
<evidence type="ECO:0000313" key="3">
    <source>
        <dbReference type="Proteomes" id="UP000027142"/>
    </source>
</evidence>
<dbReference type="NCBIfam" id="TIGR02870">
    <property type="entry name" value="spore_II_D"/>
    <property type="match status" value="1"/>
</dbReference>
<dbReference type="OrthoDB" id="9794671at2"/>
<dbReference type="AlphaFoldDB" id="A0A060M6Q4"/>
<evidence type="ECO:0000313" key="2">
    <source>
        <dbReference type="EMBL" id="AIC96253.1"/>
    </source>
</evidence>
<organism evidence="2 3">
    <name type="scientific">Shouchella lehensis G1</name>
    <dbReference type="NCBI Taxonomy" id="1246626"/>
    <lineage>
        <taxon>Bacteria</taxon>
        <taxon>Bacillati</taxon>
        <taxon>Bacillota</taxon>
        <taxon>Bacilli</taxon>
        <taxon>Bacillales</taxon>
        <taxon>Bacillaceae</taxon>
        <taxon>Shouchella</taxon>
    </lineage>
</organism>
<keyword evidence="3" id="KW-1185">Reference proteome</keyword>
<dbReference type="KEGG" id="ble:BleG1_3706"/>
<dbReference type="RefSeq" id="WP_038484037.1">
    <property type="nucleotide sequence ID" value="NZ_CP003923.1"/>
</dbReference>
<dbReference type="HOGENOM" id="CLU_021203_1_1_9"/>